<evidence type="ECO:0000313" key="3">
    <source>
        <dbReference type="Proteomes" id="UP000721236"/>
    </source>
</evidence>
<comment type="caution">
    <text evidence="2">The sequence shown here is derived from an EMBL/GenBank/DDBJ whole genome shotgun (WGS) entry which is preliminary data.</text>
</comment>
<gene>
    <name evidence="2" type="ORF">LMG21510_01939</name>
</gene>
<reference evidence="2 3" key="1">
    <citation type="submission" date="2021-08" db="EMBL/GenBank/DDBJ databases">
        <authorList>
            <person name="Peeters C."/>
        </authorList>
    </citation>
    <scope>NUCLEOTIDE SEQUENCE [LARGE SCALE GENOMIC DNA]</scope>
    <source>
        <strain evidence="2 3">LMG 21510</strain>
    </source>
</reference>
<accession>A0ABM8WXS0</accession>
<sequence length="96" mass="10204">MGNSKLANGCQVPTGPAPDADGLLSRVPGQHVAEASLTLPDPAPGQHAEAEIDAGHVGRVRIFFEVKTARRGKHSHQFWAAYRAEPIHGGWDSDVS</sequence>
<name>A0ABM8WXS0_9BURK</name>
<protein>
    <submittedName>
        <fullName evidence="2">Uncharacterized protein</fullName>
    </submittedName>
</protein>
<feature type="region of interest" description="Disordered" evidence="1">
    <location>
        <begin position="1"/>
        <end position="25"/>
    </location>
</feature>
<proteinExistence type="predicted"/>
<evidence type="ECO:0000256" key="1">
    <source>
        <dbReference type="SAM" id="MobiDB-lite"/>
    </source>
</evidence>
<dbReference type="EMBL" id="CAJZAH010000002">
    <property type="protein sequence ID" value="CAG9172332.1"/>
    <property type="molecule type" value="Genomic_DNA"/>
</dbReference>
<evidence type="ECO:0000313" key="2">
    <source>
        <dbReference type="EMBL" id="CAG9172332.1"/>
    </source>
</evidence>
<keyword evidence="3" id="KW-1185">Reference proteome</keyword>
<dbReference type="Proteomes" id="UP000721236">
    <property type="component" value="Unassembled WGS sequence"/>
</dbReference>
<organism evidence="2 3">
    <name type="scientific">Cupriavidus respiraculi</name>
    <dbReference type="NCBI Taxonomy" id="195930"/>
    <lineage>
        <taxon>Bacteria</taxon>
        <taxon>Pseudomonadati</taxon>
        <taxon>Pseudomonadota</taxon>
        <taxon>Betaproteobacteria</taxon>
        <taxon>Burkholderiales</taxon>
        <taxon>Burkholderiaceae</taxon>
        <taxon>Cupriavidus</taxon>
    </lineage>
</organism>